<organism evidence="2 3">
    <name type="scientific">Modicella reniformis</name>
    <dbReference type="NCBI Taxonomy" id="1440133"/>
    <lineage>
        <taxon>Eukaryota</taxon>
        <taxon>Fungi</taxon>
        <taxon>Fungi incertae sedis</taxon>
        <taxon>Mucoromycota</taxon>
        <taxon>Mortierellomycotina</taxon>
        <taxon>Mortierellomycetes</taxon>
        <taxon>Mortierellales</taxon>
        <taxon>Mortierellaceae</taxon>
        <taxon>Modicella</taxon>
    </lineage>
</organism>
<dbReference type="Proteomes" id="UP000749646">
    <property type="component" value="Unassembled WGS sequence"/>
</dbReference>
<evidence type="ECO:0000313" key="2">
    <source>
        <dbReference type="EMBL" id="KAF9966832.1"/>
    </source>
</evidence>
<name>A0A9P6JC76_9FUNG</name>
<evidence type="ECO:0000313" key="3">
    <source>
        <dbReference type="Proteomes" id="UP000749646"/>
    </source>
</evidence>
<dbReference type="AlphaFoldDB" id="A0A9P6JC76"/>
<accession>A0A9P6JC76</accession>
<feature type="coiled-coil region" evidence="1">
    <location>
        <begin position="11"/>
        <end position="45"/>
    </location>
</feature>
<dbReference type="OrthoDB" id="2395959at2759"/>
<reference evidence="2" key="1">
    <citation type="journal article" date="2020" name="Fungal Divers.">
        <title>Resolving the Mortierellaceae phylogeny through synthesis of multi-gene phylogenetics and phylogenomics.</title>
        <authorList>
            <person name="Vandepol N."/>
            <person name="Liber J."/>
            <person name="Desiro A."/>
            <person name="Na H."/>
            <person name="Kennedy M."/>
            <person name="Barry K."/>
            <person name="Grigoriev I.V."/>
            <person name="Miller A.N."/>
            <person name="O'Donnell K."/>
            <person name="Stajich J.E."/>
            <person name="Bonito G."/>
        </authorList>
    </citation>
    <scope>NUCLEOTIDE SEQUENCE</scope>
    <source>
        <strain evidence="2">MES-2147</strain>
    </source>
</reference>
<sequence>MSGQAIIKRSIDQHFDRLEIEMDKNKQLQEQIVQMQKTMDEKQDQTLRMQQTSLDRVIWWTNQFKLLDCTSDPYPDLRTPRVPNPSAVHCPHLRTARPHEIHMAKHEGYDLEQPTEFFGSYVLKLMIKFEIAVAGVIVPPLANFKIANGLETAQKHLEYLKNIAPLVDDTIRFLQDIKSNNETGSELATEQSEFISRSHSK</sequence>
<evidence type="ECO:0000256" key="1">
    <source>
        <dbReference type="SAM" id="Coils"/>
    </source>
</evidence>
<protein>
    <submittedName>
        <fullName evidence="2">Uncharacterized protein</fullName>
    </submittedName>
</protein>
<feature type="non-terminal residue" evidence="2">
    <location>
        <position position="201"/>
    </location>
</feature>
<proteinExistence type="predicted"/>
<comment type="caution">
    <text evidence="2">The sequence shown here is derived from an EMBL/GenBank/DDBJ whole genome shotgun (WGS) entry which is preliminary data.</text>
</comment>
<keyword evidence="3" id="KW-1185">Reference proteome</keyword>
<keyword evidence="1" id="KW-0175">Coiled coil</keyword>
<dbReference type="EMBL" id="JAAAHW010005705">
    <property type="protein sequence ID" value="KAF9966832.1"/>
    <property type="molecule type" value="Genomic_DNA"/>
</dbReference>
<gene>
    <name evidence="2" type="ORF">BGZ65_000225</name>
</gene>